<comment type="caution">
    <text evidence="2">The sequence shown here is derived from an EMBL/GenBank/DDBJ whole genome shotgun (WGS) entry which is preliminary data.</text>
</comment>
<accession>A0A9D2HJ35</accession>
<dbReference type="EMBL" id="DWZA01000081">
    <property type="protein sequence ID" value="HJA71735.1"/>
    <property type="molecule type" value="Genomic_DNA"/>
</dbReference>
<dbReference type="PROSITE" id="PS00018">
    <property type="entry name" value="EF_HAND_1"/>
    <property type="match status" value="1"/>
</dbReference>
<evidence type="ECO:0000256" key="1">
    <source>
        <dbReference type="SAM" id="SignalP"/>
    </source>
</evidence>
<reference evidence="2" key="1">
    <citation type="journal article" date="2021" name="PeerJ">
        <title>Extensive microbial diversity within the chicken gut microbiome revealed by metagenomics and culture.</title>
        <authorList>
            <person name="Gilroy R."/>
            <person name="Ravi A."/>
            <person name="Getino M."/>
            <person name="Pursley I."/>
            <person name="Horton D.L."/>
            <person name="Alikhan N.F."/>
            <person name="Baker D."/>
            <person name="Gharbi K."/>
            <person name="Hall N."/>
            <person name="Watson M."/>
            <person name="Adriaenssens E.M."/>
            <person name="Foster-Nyarko E."/>
            <person name="Jarju S."/>
            <person name="Secka A."/>
            <person name="Antonio M."/>
            <person name="Oren A."/>
            <person name="Chaudhuri R.R."/>
            <person name="La Ragione R."/>
            <person name="Hildebrand F."/>
            <person name="Pallen M.J."/>
        </authorList>
    </citation>
    <scope>NUCLEOTIDE SEQUENCE</scope>
    <source>
        <strain evidence="2">CHK178-16964</strain>
    </source>
</reference>
<organism evidence="2 3">
    <name type="scientific">Candidatus Lachnoclostridium stercoravium</name>
    <dbReference type="NCBI Taxonomy" id="2838633"/>
    <lineage>
        <taxon>Bacteria</taxon>
        <taxon>Bacillati</taxon>
        <taxon>Bacillota</taxon>
        <taxon>Clostridia</taxon>
        <taxon>Lachnospirales</taxon>
        <taxon>Lachnospiraceae</taxon>
    </lineage>
</organism>
<evidence type="ECO:0000313" key="3">
    <source>
        <dbReference type="Proteomes" id="UP000823900"/>
    </source>
</evidence>
<protein>
    <submittedName>
        <fullName evidence="2">Uncharacterized protein</fullName>
    </submittedName>
</protein>
<name>A0A9D2HJ35_9FIRM</name>
<keyword evidence="1" id="KW-0732">Signal</keyword>
<dbReference type="PROSITE" id="PS51257">
    <property type="entry name" value="PROKAR_LIPOPROTEIN"/>
    <property type="match status" value="1"/>
</dbReference>
<proteinExistence type="predicted"/>
<reference evidence="2" key="2">
    <citation type="submission" date="2021-04" db="EMBL/GenBank/DDBJ databases">
        <authorList>
            <person name="Gilroy R."/>
        </authorList>
    </citation>
    <scope>NUCLEOTIDE SEQUENCE</scope>
    <source>
        <strain evidence="2">CHK178-16964</strain>
    </source>
</reference>
<feature type="chain" id="PRO_5039329292" evidence="1">
    <location>
        <begin position="22"/>
        <end position="473"/>
    </location>
</feature>
<dbReference type="AlphaFoldDB" id="A0A9D2HJ35"/>
<sequence length="473" mass="52395">MKRRKMMMAAMMAGMALTVTACGGSKKITEEDLATMSADEFEKAFSDAAEEYDASVAAEKEQEEEAAEASGELEHYEALPEMVSAEFEDGKIQLLDMVFQMPGTVADLVEAVENSKEDLTLMTGKREPESPYNPQLMVPDKLCLYIMNNGTPLAYAFVHDFAGSNEAMLLEDCYYLDLNIEDEYLEYAYLAGGIRCDGEGLTYNDIQERYSDRELKASSSNPSNLYFSLPTYNVTELDGFFAMFKPTAGVNFSTDPTTFQATRISQSITSSQSWVGIHRSDPTDEILSSSLGYGSIQFGDVVIDLGMTTGELYDLVESSEENIVLDDDLEEEVSPHDIGFLSIEKYGKRIAELRCYNPTDAPAAMRDCPVVSISLGEYYKKYGYLPTGILADDIETAEDCRGIFANDTANTWTESQDRHFGGGNYITFTANEPVIKTFGTAAETPCTIYLEADLDDDDQITLEDLEYGILIPE</sequence>
<dbReference type="Proteomes" id="UP000823900">
    <property type="component" value="Unassembled WGS sequence"/>
</dbReference>
<dbReference type="InterPro" id="IPR018247">
    <property type="entry name" value="EF_Hand_1_Ca_BS"/>
</dbReference>
<evidence type="ECO:0000313" key="2">
    <source>
        <dbReference type="EMBL" id="HJA71735.1"/>
    </source>
</evidence>
<feature type="signal peptide" evidence="1">
    <location>
        <begin position="1"/>
        <end position="21"/>
    </location>
</feature>
<gene>
    <name evidence="2" type="ORF">IAA07_09195</name>
</gene>